<feature type="region of interest" description="Disordered" evidence="1">
    <location>
        <begin position="85"/>
        <end position="156"/>
    </location>
</feature>
<dbReference type="EMBL" id="MU167212">
    <property type="protein sequence ID" value="KAG0151646.1"/>
    <property type="molecule type" value="Genomic_DNA"/>
</dbReference>
<evidence type="ECO:0000256" key="1">
    <source>
        <dbReference type="SAM" id="MobiDB-lite"/>
    </source>
</evidence>
<comment type="caution">
    <text evidence="2">The sequence shown here is derived from an EMBL/GenBank/DDBJ whole genome shotgun (WGS) entry which is preliminary data.</text>
</comment>
<sequence length="243" mass="28407">MSPTPNKTKRPHRPEYAHHVEGASIYTCMRYQSHYNEAEEDDFQIDKRFSRRFKRRSQLEDGPWYMDLENVLKRRDESRELRLKREQRKQAVKKIKRAHARSRSVTVNSQQDSENSDGHEHEEPTMNTPRTPRPGMKLDEEHKKSSQPTNMGDTEPIRLPEEIENILPSSSLLSSIHHTAASLYTEKEMMELPPSRPGRKPKTWREPVAMVQSLHGSALMAIGILLEEMLRQDKRQFGEARAE</sequence>
<feature type="compositionally biased region" description="Polar residues" evidence="1">
    <location>
        <begin position="103"/>
        <end position="113"/>
    </location>
</feature>
<organism evidence="2 3">
    <name type="scientific">Cronartium quercuum f. sp. fusiforme G11</name>
    <dbReference type="NCBI Taxonomy" id="708437"/>
    <lineage>
        <taxon>Eukaryota</taxon>
        <taxon>Fungi</taxon>
        <taxon>Dikarya</taxon>
        <taxon>Basidiomycota</taxon>
        <taxon>Pucciniomycotina</taxon>
        <taxon>Pucciniomycetes</taxon>
        <taxon>Pucciniales</taxon>
        <taxon>Coleosporiaceae</taxon>
        <taxon>Cronartium</taxon>
    </lineage>
</organism>
<feature type="compositionally biased region" description="Basic residues" evidence="1">
    <location>
        <begin position="85"/>
        <end position="102"/>
    </location>
</feature>
<protein>
    <submittedName>
        <fullName evidence="2">Uncharacterized protein</fullName>
    </submittedName>
</protein>
<dbReference type="OrthoDB" id="2565191at2759"/>
<evidence type="ECO:0000313" key="3">
    <source>
        <dbReference type="Proteomes" id="UP000886653"/>
    </source>
</evidence>
<proteinExistence type="predicted"/>
<dbReference type="Proteomes" id="UP000886653">
    <property type="component" value="Unassembled WGS sequence"/>
</dbReference>
<accession>A0A9P6NQR7</accession>
<gene>
    <name evidence="2" type="ORF">CROQUDRAFT_719805</name>
</gene>
<keyword evidence="3" id="KW-1185">Reference proteome</keyword>
<name>A0A9P6NQR7_9BASI</name>
<reference evidence="2" key="1">
    <citation type="submission" date="2013-11" db="EMBL/GenBank/DDBJ databases">
        <title>Genome sequence of the fusiform rust pathogen reveals effectors for host alternation and coevolution with pine.</title>
        <authorList>
            <consortium name="DOE Joint Genome Institute"/>
            <person name="Smith K."/>
            <person name="Pendleton A."/>
            <person name="Kubisiak T."/>
            <person name="Anderson C."/>
            <person name="Salamov A."/>
            <person name="Aerts A."/>
            <person name="Riley R."/>
            <person name="Clum A."/>
            <person name="Lindquist E."/>
            <person name="Ence D."/>
            <person name="Campbell M."/>
            <person name="Kronenberg Z."/>
            <person name="Feau N."/>
            <person name="Dhillon B."/>
            <person name="Hamelin R."/>
            <person name="Burleigh J."/>
            <person name="Smith J."/>
            <person name="Yandell M."/>
            <person name="Nelson C."/>
            <person name="Grigoriev I."/>
            <person name="Davis J."/>
        </authorList>
    </citation>
    <scope>NUCLEOTIDE SEQUENCE</scope>
    <source>
        <strain evidence="2">G11</strain>
    </source>
</reference>
<dbReference type="AlphaFoldDB" id="A0A9P6NQR7"/>
<evidence type="ECO:0000313" key="2">
    <source>
        <dbReference type="EMBL" id="KAG0151646.1"/>
    </source>
</evidence>